<evidence type="ECO:0000313" key="2">
    <source>
        <dbReference type="EMBL" id="GAX72761.1"/>
    </source>
</evidence>
<dbReference type="PANTHER" id="PTHR47668:SF1">
    <property type="entry name" value="DIENELACTONE HYDROLASE DOMAIN-CONTAINING PROTEIN-RELATED"/>
    <property type="match status" value="1"/>
</dbReference>
<feature type="domain" description="Dienelactone hydrolase" evidence="1">
    <location>
        <begin position="36"/>
        <end position="239"/>
    </location>
</feature>
<evidence type="ECO:0000259" key="1">
    <source>
        <dbReference type="Pfam" id="PF01738"/>
    </source>
</evidence>
<sequence length="242" mass="26177">MASACCEKAGKPVVHEYKSVGVTEKSIDNMDVYVTGSGTSAVIFIYDIFGLKFNQVNQVADRIAASAGVVVAVPDVFLGQPWPMEKMPPKPEDNLMGWISTAGSWDAVSKYLNATVDMLKGKGVTKFGVFGFCWGASIAMTAGKDTAYSFVGGAHPSFFGKTKEFSEPVQVPVILISCKEDPMEEVKEVTDKKPFASKCFYQRFDDQVHGFLGARGDYKDASVASRAGEAIEVIANFVKTSF</sequence>
<keyword evidence="3" id="KW-1185">Reference proteome</keyword>
<reference evidence="2 3" key="1">
    <citation type="submission" date="2017-08" db="EMBL/GenBank/DDBJ databases">
        <title>Acidophilic green algal genome provides insights into adaptation to an acidic environment.</title>
        <authorList>
            <person name="Hirooka S."/>
            <person name="Hirose Y."/>
            <person name="Kanesaki Y."/>
            <person name="Higuchi S."/>
            <person name="Fujiwara T."/>
            <person name="Onuma R."/>
            <person name="Era A."/>
            <person name="Ohbayashi R."/>
            <person name="Uzuka A."/>
            <person name="Nozaki H."/>
            <person name="Yoshikawa H."/>
            <person name="Miyagishima S.Y."/>
        </authorList>
    </citation>
    <scope>NUCLEOTIDE SEQUENCE [LARGE SCALE GENOMIC DNA]</scope>
    <source>
        <strain evidence="2 3">NIES-2499</strain>
    </source>
</reference>
<dbReference type="Pfam" id="PF01738">
    <property type="entry name" value="DLH"/>
    <property type="match status" value="1"/>
</dbReference>
<dbReference type="InterPro" id="IPR029058">
    <property type="entry name" value="AB_hydrolase_fold"/>
</dbReference>
<comment type="caution">
    <text evidence="2">The sequence shown here is derived from an EMBL/GenBank/DDBJ whole genome shotgun (WGS) entry which is preliminary data.</text>
</comment>
<dbReference type="InterPro" id="IPR002925">
    <property type="entry name" value="Dienelactn_hydro"/>
</dbReference>
<dbReference type="STRING" id="1157962.A0A250WPP3"/>
<dbReference type="GO" id="GO:0016787">
    <property type="term" value="F:hydrolase activity"/>
    <property type="evidence" value="ECO:0007669"/>
    <property type="project" value="InterPro"/>
</dbReference>
<dbReference type="OrthoDB" id="17560at2759"/>
<name>A0A250WPP3_9CHLO</name>
<proteinExistence type="predicted"/>
<evidence type="ECO:0000313" key="3">
    <source>
        <dbReference type="Proteomes" id="UP000232323"/>
    </source>
</evidence>
<dbReference type="AlphaFoldDB" id="A0A250WPP3"/>
<dbReference type="Proteomes" id="UP000232323">
    <property type="component" value="Unassembled WGS sequence"/>
</dbReference>
<dbReference type="Gene3D" id="3.40.50.1820">
    <property type="entry name" value="alpha/beta hydrolase"/>
    <property type="match status" value="1"/>
</dbReference>
<accession>A0A250WPP3</accession>
<gene>
    <name evidence="2" type="ORF">CEUSTIGMA_g217.t1</name>
</gene>
<dbReference type="PANTHER" id="PTHR47668">
    <property type="entry name" value="DIENELACTONE HYDROLASE FAMILY PROTEIN (AFU_ORTHOLOGUE AFUA_6G01940)"/>
    <property type="match status" value="1"/>
</dbReference>
<organism evidence="2 3">
    <name type="scientific">Chlamydomonas eustigma</name>
    <dbReference type="NCBI Taxonomy" id="1157962"/>
    <lineage>
        <taxon>Eukaryota</taxon>
        <taxon>Viridiplantae</taxon>
        <taxon>Chlorophyta</taxon>
        <taxon>core chlorophytes</taxon>
        <taxon>Chlorophyceae</taxon>
        <taxon>CS clade</taxon>
        <taxon>Chlamydomonadales</taxon>
        <taxon>Chlamydomonadaceae</taxon>
        <taxon>Chlamydomonas</taxon>
    </lineage>
</organism>
<protein>
    <recommendedName>
        <fullName evidence="1">Dienelactone hydrolase domain-containing protein</fullName>
    </recommendedName>
</protein>
<dbReference type="EMBL" id="BEGY01000001">
    <property type="protein sequence ID" value="GAX72761.1"/>
    <property type="molecule type" value="Genomic_DNA"/>
</dbReference>
<dbReference type="SUPFAM" id="SSF53474">
    <property type="entry name" value="alpha/beta-Hydrolases"/>
    <property type="match status" value="1"/>
</dbReference>